<accession>A0A914P7P9</accession>
<keyword evidence="1" id="KW-1185">Reference proteome</keyword>
<dbReference type="Proteomes" id="UP000887578">
    <property type="component" value="Unplaced"/>
</dbReference>
<sequence length="132" mass="14802">MTLQKSVEQMYRKTAATFVLSDCTVSKEKKKSETWKKSSVTDLCSAVSNALSLYYEPEEDETKKFWKKKGSSLNNTNNSTLSLHIAAYENSIEAVPETFGGGSECLEKFGLRNKAQKQITTASTFISQVNFY</sequence>
<name>A0A914P7P9_9BILA</name>
<dbReference type="AlphaFoldDB" id="A0A914P7P9"/>
<dbReference type="WBParaSite" id="PDA_v2.g14021.t1">
    <property type="protein sequence ID" value="PDA_v2.g14021.t1"/>
    <property type="gene ID" value="PDA_v2.g14021"/>
</dbReference>
<reference evidence="2" key="1">
    <citation type="submission" date="2022-11" db="UniProtKB">
        <authorList>
            <consortium name="WormBaseParasite"/>
        </authorList>
    </citation>
    <scope>IDENTIFICATION</scope>
</reference>
<proteinExistence type="predicted"/>
<organism evidence="1 2">
    <name type="scientific">Panagrolaimus davidi</name>
    <dbReference type="NCBI Taxonomy" id="227884"/>
    <lineage>
        <taxon>Eukaryota</taxon>
        <taxon>Metazoa</taxon>
        <taxon>Ecdysozoa</taxon>
        <taxon>Nematoda</taxon>
        <taxon>Chromadorea</taxon>
        <taxon>Rhabditida</taxon>
        <taxon>Tylenchina</taxon>
        <taxon>Panagrolaimomorpha</taxon>
        <taxon>Panagrolaimoidea</taxon>
        <taxon>Panagrolaimidae</taxon>
        <taxon>Panagrolaimus</taxon>
    </lineage>
</organism>
<evidence type="ECO:0000313" key="2">
    <source>
        <dbReference type="WBParaSite" id="PDA_v2.g14021.t1"/>
    </source>
</evidence>
<protein>
    <submittedName>
        <fullName evidence="2">Uncharacterized protein</fullName>
    </submittedName>
</protein>
<evidence type="ECO:0000313" key="1">
    <source>
        <dbReference type="Proteomes" id="UP000887578"/>
    </source>
</evidence>